<organism evidence="2 3">
    <name type="scientific">Crossiella equi</name>
    <dbReference type="NCBI Taxonomy" id="130796"/>
    <lineage>
        <taxon>Bacteria</taxon>
        <taxon>Bacillati</taxon>
        <taxon>Actinomycetota</taxon>
        <taxon>Actinomycetes</taxon>
        <taxon>Pseudonocardiales</taxon>
        <taxon>Pseudonocardiaceae</taxon>
        <taxon>Crossiella</taxon>
    </lineage>
</organism>
<dbReference type="SUPFAM" id="SSF53850">
    <property type="entry name" value="Periplasmic binding protein-like II"/>
    <property type="match status" value="1"/>
</dbReference>
<dbReference type="PROSITE" id="PS51257">
    <property type="entry name" value="PROKAR_LIPOPROTEIN"/>
    <property type="match status" value="1"/>
</dbReference>
<dbReference type="PANTHER" id="PTHR43649">
    <property type="entry name" value="ARABINOSE-BINDING PROTEIN-RELATED"/>
    <property type="match status" value="1"/>
</dbReference>
<proteinExistence type="predicted"/>
<dbReference type="RefSeq" id="WP_086789898.1">
    <property type="nucleotide sequence ID" value="NZ_JAGIOO010000001.1"/>
</dbReference>
<reference evidence="2 3" key="1">
    <citation type="submission" date="2021-03" db="EMBL/GenBank/DDBJ databases">
        <title>Sequencing the genomes of 1000 actinobacteria strains.</title>
        <authorList>
            <person name="Klenk H.-P."/>
        </authorList>
    </citation>
    <scope>NUCLEOTIDE SEQUENCE [LARGE SCALE GENOMIC DNA]</scope>
    <source>
        <strain evidence="2 3">DSM 44580</strain>
    </source>
</reference>
<name>A0ABS5A8B0_9PSEU</name>
<comment type="caution">
    <text evidence="2">The sequence shown here is derived from an EMBL/GenBank/DDBJ whole genome shotgun (WGS) entry which is preliminary data.</text>
</comment>
<evidence type="ECO:0000313" key="2">
    <source>
        <dbReference type="EMBL" id="MBP2472822.1"/>
    </source>
</evidence>
<dbReference type="InterPro" id="IPR006059">
    <property type="entry name" value="SBP"/>
</dbReference>
<gene>
    <name evidence="2" type="ORF">JOF53_001694</name>
</gene>
<dbReference type="PANTHER" id="PTHR43649:SF12">
    <property type="entry name" value="DIACETYLCHITOBIOSE BINDING PROTEIN DASA"/>
    <property type="match status" value="1"/>
</dbReference>
<evidence type="ECO:0000313" key="3">
    <source>
        <dbReference type="Proteomes" id="UP001519363"/>
    </source>
</evidence>
<dbReference type="Proteomes" id="UP001519363">
    <property type="component" value="Unassembled WGS sequence"/>
</dbReference>
<feature type="chain" id="PRO_5046032018" evidence="1">
    <location>
        <begin position="25"/>
        <end position="453"/>
    </location>
</feature>
<feature type="signal peptide" evidence="1">
    <location>
        <begin position="1"/>
        <end position="24"/>
    </location>
</feature>
<keyword evidence="1" id="KW-0732">Signal</keyword>
<sequence length="453" mass="49014">MTGRRARRWLTVAAAALVAVLAACVPGSNLPEPARTDRQVSDIQTDPAKMGELTLTVWDQEVRGGQDKQITALNEEFQRRYPNIRVNRVPRSFDDLRNTVRLGLTSVQAPDVVQVNNGRQDMGAFVKAGLLQALDGYAEVYRWPQRFPSTVLRLARYPNSGDPLGEGKLFGLPQGGELVGIFYNKEKLARLKLAPPRTWAEFDRALTVAKAAGEVPMQFGNLEKASGIHLFGFALNRYVPTEEAYKLATGRQGVFWANPNPRAAAEALVNWADKGMLTPGFAGLGSDAAWRDFAGGKGVFLVSGTWLMADLEAAMGERVGFTLPPSDDGKIAVTGGTSVPFAISARSRHPDAAAAYIEFVTSSRGMALMAENANVPVVEAARQRPSTVLRTEVFGAWAHASESGGLVPYLDYATPTAYDTVTSLVEQLLAKRLSPQQVLDKLQADVDAARGGR</sequence>
<dbReference type="EMBL" id="JAGIOO010000001">
    <property type="protein sequence ID" value="MBP2472822.1"/>
    <property type="molecule type" value="Genomic_DNA"/>
</dbReference>
<evidence type="ECO:0000256" key="1">
    <source>
        <dbReference type="SAM" id="SignalP"/>
    </source>
</evidence>
<dbReference type="InterPro" id="IPR050490">
    <property type="entry name" value="Bact_solute-bd_prot1"/>
</dbReference>
<dbReference type="Gene3D" id="3.40.190.10">
    <property type="entry name" value="Periplasmic binding protein-like II"/>
    <property type="match status" value="1"/>
</dbReference>
<accession>A0ABS5A8B0</accession>
<dbReference type="Pfam" id="PF01547">
    <property type="entry name" value="SBP_bac_1"/>
    <property type="match status" value="1"/>
</dbReference>
<protein>
    <submittedName>
        <fullName evidence="2">Raffinose/stachyose/melibiose transport system substrate-binding protein</fullName>
    </submittedName>
</protein>
<keyword evidence="3" id="KW-1185">Reference proteome</keyword>